<accession>U7Q9S0</accession>
<reference evidence="1 2" key="1">
    <citation type="journal article" date="2013" name="Front. Microbiol.">
        <title>Comparative genomic analyses of the cyanobacterium, Lyngbya aestuarii BL J, a powerful hydrogen producer.</title>
        <authorList>
            <person name="Kothari A."/>
            <person name="Vaughn M."/>
            <person name="Garcia-Pichel F."/>
        </authorList>
    </citation>
    <scope>NUCLEOTIDE SEQUENCE [LARGE SCALE GENOMIC DNA]</scope>
    <source>
        <strain evidence="1 2">BL J</strain>
    </source>
</reference>
<dbReference type="EMBL" id="AUZM01000090">
    <property type="protein sequence ID" value="ERT04569.1"/>
    <property type="molecule type" value="Genomic_DNA"/>
</dbReference>
<dbReference type="AlphaFoldDB" id="U7Q9S0"/>
<protein>
    <submittedName>
        <fullName evidence="1">Uncharacterized protein</fullName>
    </submittedName>
</protein>
<gene>
    <name evidence="1" type="ORF">M595_5485</name>
</gene>
<proteinExistence type="predicted"/>
<comment type="caution">
    <text evidence="1">The sequence shown here is derived from an EMBL/GenBank/DDBJ whole genome shotgun (WGS) entry which is preliminary data.</text>
</comment>
<evidence type="ECO:0000313" key="1">
    <source>
        <dbReference type="EMBL" id="ERT04569.1"/>
    </source>
</evidence>
<sequence length="39" mass="4566">MGSVPLTVVDMAIDYINDLKSYRLLDNNFLSLDCLFYHR</sequence>
<keyword evidence="2" id="KW-1185">Reference proteome</keyword>
<evidence type="ECO:0000313" key="2">
    <source>
        <dbReference type="Proteomes" id="UP000017127"/>
    </source>
</evidence>
<name>U7Q9S0_9CYAN</name>
<organism evidence="1 2">
    <name type="scientific">Lyngbya aestuarii BL J</name>
    <dbReference type="NCBI Taxonomy" id="1348334"/>
    <lineage>
        <taxon>Bacteria</taxon>
        <taxon>Bacillati</taxon>
        <taxon>Cyanobacteriota</taxon>
        <taxon>Cyanophyceae</taxon>
        <taxon>Oscillatoriophycideae</taxon>
        <taxon>Oscillatoriales</taxon>
        <taxon>Microcoleaceae</taxon>
        <taxon>Lyngbya</taxon>
    </lineage>
</organism>
<dbReference type="Proteomes" id="UP000017127">
    <property type="component" value="Unassembled WGS sequence"/>
</dbReference>